<dbReference type="EMBL" id="MU001643">
    <property type="protein sequence ID" value="KAF2478855.1"/>
    <property type="molecule type" value="Genomic_DNA"/>
</dbReference>
<name>A0A6A6PFY1_9PEZI</name>
<sequence>MSPNAKCLITSTCRLQTFAFECGIVSGSRLRVVKVRFNKSRSMSLRSVKPRIMSRRNTNLRVAPPIPVTFIFHQMPASLLSDLFHQMLELLLSDHSLLATTSPHKSLVALRAPATAIIRQTLASLKPDHINPHTTKTHVAPQTPATVSVNRMASTVWDHMPLSTTSRTTSSLAVRQSPPG</sequence>
<evidence type="ECO:0000313" key="2">
    <source>
        <dbReference type="Proteomes" id="UP000799767"/>
    </source>
</evidence>
<gene>
    <name evidence="1" type="ORF">BDY17DRAFT_305946</name>
</gene>
<evidence type="ECO:0000313" key="1">
    <source>
        <dbReference type="EMBL" id="KAF2478855.1"/>
    </source>
</evidence>
<organism evidence="1 2">
    <name type="scientific">Neohortaea acidophila</name>
    <dbReference type="NCBI Taxonomy" id="245834"/>
    <lineage>
        <taxon>Eukaryota</taxon>
        <taxon>Fungi</taxon>
        <taxon>Dikarya</taxon>
        <taxon>Ascomycota</taxon>
        <taxon>Pezizomycotina</taxon>
        <taxon>Dothideomycetes</taxon>
        <taxon>Dothideomycetidae</taxon>
        <taxon>Mycosphaerellales</taxon>
        <taxon>Teratosphaeriaceae</taxon>
        <taxon>Neohortaea</taxon>
    </lineage>
</organism>
<accession>A0A6A6PFY1</accession>
<proteinExistence type="predicted"/>
<dbReference type="GeneID" id="54475953"/>
<keyword evidence="2" id="KW-1185">Reference proteome</keyword>
<dbReference type="Proteomes" id="UP000799767">
    <property type="component" value="Unassembled WGS sequence"/>
</dbReference>
<protein>
    <submittedName>
        <fullName evidence="1">Uncharacterized protein</fullName>
    </submittedName>
</protein>
<dbReference type="RefSeq" id="XP_033585425.1">
    <property type="nucleotide sequence ID" value="XM_033734951.1"/>
</dbReference>
<dbReference type="AlphaFoldDB" id="A0A6A6PFY1"/>
<reference evidence="1" key="1">
    <citation type="journal article" date="2020" name="Stud. Mycol.">
        <title>101 Dothideomycetes genomes: a test case for predicting lifestyles and emergence of pathogens.</title>
        <authorList>
            <person name="Haridas S."/>
            <person name="Albert R."/>
            <person name="Binder M."/>
            <person name="Bloem J."/>
            <person name="Labutti K."/>
            <person name="Salamov A."/>
            <person name="Andreopoulos B."/>
            <person name="Baker S."/>
            <person name="Barry K."/>
            <person name="Bills G."/>
            <person name="Bluhm B."/>
            <person name="Cannon C."/>
            <person name="Castanera R."/>
            <person name="Culley D."/>
            <person name="Daum C."/>
            <person name="Ezra D."/>
            <person name="Gonzalez J."/>
            <person name="Henrissat B."/>
            <person name="Kuo A."/>
            <person name="Liang C."/>
            <person name="Lipzen A."/>
            <person name="Lutzoni F."/>
            <person name="Magnuson J."/>
            <person name="Mondo S."/>
            <person name="Nolan M."/>
            <person name="Ohm R."/>
            <person name="Pangilinan J."/>
            <person name="Park H.-J."/>
            <person name="Ramirez L."/>
            <person name="Alfaro M."/>
            <person name="Sun H."/>
            <person name="Tritt A."/>
            <person name="Yoshinaga Y."/>
            <person name="Zwiers L.-H."/>
            <person name="Turgeon B."/>
            <person name="Goodwin S."/>
            <person name="Spatafora J."/>
            <person name="Crous P."/>
            <person name="Grigoriev I."/>
        </authorList>
    </citation>
    <scope>NUCLEOTIDE SEQUENCE</scope>
    <source>
        <strain evidence="1">CBS 113389</strain>
    </source>
</reference>